<proteinExistence type="predicted"/>
<evidence type="ECO:0000313" key="2">
    <source>
        <dbReference type="Proteomes" id="UP001329151"/>
    </source>
</evidence>
<dbReference type="Proteomes" id="UP001329151">
    <property type="component" value="Chromosome"/>
</dbReference>
<dbReference type="KEGG" id="lto:RGQ30_27610"/>
<dbReference type="EMBL" id="AP028947">
    <property type="protein sequence ID" value="BET27260.1"/>
    <property type="molecule type" value="Genomic_DNA"/>
</dbReference>
<name>A0AA86J8V1_9BURK</name>
<evidence type="ECO:0000313" key="1">
    <source>
        <dbReference type="EMBL" id="BET27260.1"/>
    </source>
</evidence>
<reference evidence="1 2" key="1">
    <citation type="submission" date="2023-10" db="EMBL/GenBank/DDBJ databases">
        <title>Complete Genome Sequence of Limnobacter thiooxidans CS-K2T, Isolated from freshwater lake sediments in Bavaria, Germany.</title>
        <authorList>
            <person name="Naruki M."/>
            <person name="Watanabe A."/>
            <person name="Warashina T."/>
            <person name="Morita T."/>
            <person name="Arakawa K."/>
        </authorList>
    </citation>
    <scope>NUCLEOTIDE SEQUENCE [LARGE SCALE GENOMIC DNA]</scope>
    <source>
        <strain evidence="1 2">CS-K2</strain>
    </source>
</reference>
<organism evidence="1 2">
    <name type="scientific">Limnobacter thiooxidans</name>
    <dbReference type="NCBI Taxonomy" id="131080"/>
    <lineage>
        <taxon>Bacteria</taxon>
        <taxon>Pseudomonadati</taxon>
        <taxon>Pseudomonadota</taxon>
        <taxon>Betaproteobacteria</taxon>
        <taxon>Burkholderiales</taxon>
        <taxon>Burkholderiaceae</taxon>
        <taxon>Limnobacter</taxon>
    </lineage>
</organism>
<sequence>MSIDDCGVVELTYEGDIEQILAHNSELWLSMAVQGRLHEVETQLDNLKLSTGYKFHTLVQLVNRTGNKEETLAFIKRFRPYLPELPSEVAIQVSHFAANAGDIVLAQELLPNVPNSIRDPMWLEEGLEVATQLEDNDRIAQYDARLEILSPHSERLRENRDRRLLMNCRDALISEGQRFTTAGFTIYHLELQRCMLESDPDYDAAIKLADGWGQEWWELAVVCCAIRAESLGFYRDAANAACLITSSKLYGRQATQVLLASVKAMMLRELVPKTEYDVYRVLFKSAFQFLASHPSDYRVRSSLTSLLSVEACGDLGMPIVASSMLALAERGITLSRPETERDEFKAYLLDNQVRTSITNAFKWMDERGIGEPGVTVIPRELILAPPDDVVAALKQTVLNANGVLGEDADLTFLEKLVFIVCAVCPHAIQERDCDIELMRLLASQFAISGQFQRARDFAEQILLMGQRTVICRRLAWGAFADIHHRCHNHVTALVGSACALATDAAVQKEDLWQEVYVIHRTLRDLGLFELAQSFLIPMKKLREDLGFDPSTDFQIIAADLGLQLMQADEKPLHELQELLTKIAKASEDALEHKNRLFPLAVLLGQIITKVKVAGGVVAPARDRLLKTALQQVGLRAANTIRTMSTDKPTALEVLALFNEVERATFVSDIACDYAYIEIASRRLLGAGLKDAPIPSEAAFAVELLSDHTLSTRSKIPPMTVEWATQYAYELNDLGYSVVFMALDNEGELSVINVADRQVCKIEQQRLENTFQRRFEGWLEEFPKGYGTVDRDEGNNIFYLTMEQLAINFPEADRLIVVAEPALQQLTTNLVVMRSEVNSCEYLAGTRISIGMVPSLTWLAATRAAPRARKIGYKAWVSAQSDEVPIEPGTGQGEQDGVQVVQTLDVALGRLKGSFEEFGFSVNTGRRLPAGLGDASLAVVIAHGGLSNEGRYLRSIRDDYSLIESPSALANAIGGTELVVLFVCSGGRIDKNPWNNSTTSLPKQLLNCGSRAVVASPWPLSVIVTHNWLDPFLRAWEVGETVLEATRKANDEVARKLGDVPQYSLAMQVYGDVLLTRSAGV</sequence>
<evidence type="ECO:0008006" key="3">
    <source>
        <dbReference type="Google" id="ProtNLM"/>
    </source>
</evidence>
<keyword evidence="2" id="KW-1185">Reference proteome</keyword>
<accession>A0AA86J8V1</accession>
<protein>
    <recommendedName>
        <fullName evidence="3">CHAT domain-containing protein</fullName>
    </recommendedName>
</protein>
<dbReference type="AlphaFoldDB" id="A0AA86J8V1"/>
<gene>
    <name evidence="1" type="ORF">RGQ30_27610</name>
</gene>